<evidence type="ECO:0000313" key="4">
    <source>
        <dbReference type="Proteomes" id="UP000475862"/>
    </source>
</evidence>
<feature type="domain" description="FUZ/MON1/HPS1 second Longin" evidence="2">
    <location>
        <begin position="166"/>
        <end position="248"/>
    </location>
</feature>
<dbReference type="PANTHER" id="PTHR13559:SF1">
    <property type="entry name" value="PROTEIN FUZZY HOMOLOG"/>
    <property type="match status" value="1"/>
</dbReference>
<comment type="caution">
    <text evidence="3">The sequence shown here is derived from an EMBL/GenBank/DDBJ whole genome shotgun (WGS) entry which is preliminary data.</text>
</comment>
<evidence type="ECO:0000313" key="3">
    <source>
        <dbReference type="EMBL" id="KAE9535999.1"/>
    </source>
</evidence>
<name>A0A6G0TNE1_APHGL</name>
<feature type="domain" description="FUZ/MON1/HPS1 first Longin" evidence="1">
    <location>
        <begin position="5"/>
        <end position="121"/>
    </location>
</feature>
<evidence type="ECO:0000259" key="1">
    <source>
        <dbReference type="Pfam" id="PF19036"/>
    </source>
</evidence>
<gene>
    <name evidence="3" type="ORF">AGLY_007900</name>
</gene>
<sequence length="458" mass="52284">MFDVVCTSANGGIPIFYRKNSKMDSVPFTTFSTLNAVITFADVQNVQFKSIHTDKHSFIWHAIGDSLILAGIGDLNDSTIKTGLELISTLIKMIIGDENIYNKNADRIKREIKPCLPIIDYILRSLTSVTIEKHLINIIETQSMKDNKAINNCLYNWSETICSDLCWVIVDKKLSAATKDWWDLHISDRKLLITIILANCYDQITSADIPIFLPHSSTKVLLRLVCCLVVQGVWTAAICGPTPNLDDIEINAAKSFRTVINYFRPNYTKFELTSGYIIVNTNLFKYMQNYYLSTDVQRGIVQFYNKIASRLMNDNVMGNEVSCMGKNHNYYAISSNGITLCLAYPSKHNMVTIKYYAKQAFQQLLSDINTIFTVEEMKYYCVINNCAFYSKQNIETKLHLKRTLIIYKYSTGNTLNSHYASYHFFIVSGAEILFFCYTIDEVLDCCLLNNGLLMRMTI</sequence>
<organism evidence="3 4">
    <name type="scientific">Aphis glycines</name>
    <name type="common">Soybean aphid</name>
    <dbReference type="NCBI Taxonomy" id="307491"/>
    <lineage>
        <taxon>Eukaryota</taxon>
        <taxon>Metazoa</taxon>
        <taxon>Ecdysozoa</taxon>
        <taxon>Arthropoda</taxon>
        <taxon>Hexapoda</taxon>
        <taxon>Insecta</taxon>
        <taxon>Pterygota</taxon>
        <taxon>Neoptera</taxon>
        <taxon>Paraneoptera</taxon>
        <taxon>Hemiptera</taxon>
        <taxon>Sternorrhyncha</taxon>
        <taxon>Aphidomorpha</taxon>
        <taxon>Aphidoidea</taxon>
        <taxon>Aphididae</taxon>
        <taxon>Aphidini</taxon>
        <taxon>Aphis</taxon>
        <taxon>Aphis</taxon>
    </lineage>
</organism>
<dbReference type="InterPro" id="IPR026069">
    <property type="entry name" value="Fuzzy"/>
</dbReference>
<dbReference type="Pfam" id="PF19037">
    <property type="entry name" value="Fuz_longin_2"/>
    <property type="match status" value="1"/>
</dbReference>
<dbReference type="EMBL" id="VYZN01000025">
    <property type="protein sequence ID" value="KAE9535999.1"/>
    <property type="molecule type" value="Genomic_DNA"/>
</dbReference>
<dbReference type="PANTHER" id="PTHR13559">
    <property type="entry name" value="INTRACELLULAR TRAFFIC PROTEIN-RELATED"/>
    <property type="match status" value="1"/>
</dbReference>
<dbReference type="InterPro" id="IPR043972">
    <property type="entry name" value="FUZ/MON1/HPS1_longin_1"/>
</dbReference>
<evidence type="ECO:0008006" key="5">
    <source>
        <dbReference type="Google" id="ProtNLM"/>
    </source>
</evidence>
<reference evidence="3 4" key="1">
    <citation type="submission" date="2019-08" db="EMBL/GenBank/DDBJ databases">
        <title>The genome of the soybean aphid Biotype 1, its phylome, world population structure and adaptation to the North American continent.</title>
        <authorList>
            <person name="Giordano R."/>
            <person name="Donthu R.K."/>
            <person name="Hernandez A.G."/>
            <person name="Wright C.L."/>
            <person name="Zimin A.V."/>
        </authorList>
    </citation>
    <scope>NUCLEOTIDE SEQUENCE [LARGE SCALE GENOMIC DNA]</scope>
    <source>
        <tissue evidence="3">Whole aphids</tissue>
    </source>
</reference>
<evidence type="ECO:0000259" key="2">
    <source>
        <dbReference type="Pfam" id="PF19037"/>
    </source>
</evidence>
<dbReference type="GO" id="GO:1905515">
    <property type="term" value="P:non-motile cilium assembly"/>
    <property type="evidence" value="ECO:0007669"/>
    <property type="project" value="TreeGrafter"/>
</dbReference>
<proteinExistence type="predicted"/>
<dbReference type="Proteomes" id="UP000475862">
    <property type="component" value="Unassembled WGS sequence"/>
</dbReference>
<keyword evidence="4" id="KW-1185">Reference proteome</keyword>
<dbReference type="Pfam" id="PF19036">
    <property type="entry name" value="Fuz_longin_1"/>
    <property type="match status" value="1"/>
</dbReference>
<dbReference type="AlphaFoldDB" id="A0A6G0TNE1"/>
<dbReference type="InterPro" id="IPR043971">
    <property type="entry name" value="FUZ/MON1/HPS1_longin_2"/>
</dbReference>
<accession>A0A6G0TNE1</accession>
<dbReference type="GO" id="GO:0016192">
    <property type="term" value="P:vesicle-mediated transport"/>
    <property type="evidence" value="ECO:0007669"/>
    <property type="project" value="InterPro"/>
</dbReference>
<dbReference type="OrthoDB" id="74835at2759"/>
<protein>
    <recommendedName>
        <fullName evidence="5">FUZ/MON1/HPS1 first Longin domain-containing protein</fullName>
    </recommendedName>
</protein>